<sequence>MDDCALSSPTAEWPSSCPVVLEQVAAKPTHSKIEEMVQVVVQARAAAPCSSNHPVPSNSGFSKPFSTAVDEGDAKHEKHVLTADAFPAVKALPVADVPPSSPSQYQRDLILFFT</sequence>
<organism evidence="2 3">
    <name type="scientific">Vanilla planifolia</name>
    <name type="common">Vanilla</name>
    <dbReference type="NCBI Taxonomy" id="51239"/>
    <lineage>
        <taxon>Eukaryota</taxon>
        <taxon>Viridiplantae</taxon>
        <taxon>Streptophyta</taxon>
        <taxon>Embryophyta</taxon>
        <taxon>Tracheophyta</taxon>
        <taxon>Spermatophyta</taxon>
        <taxon>Magnoliopsida</taxon>
        <taxon>Liliopsida</taxon>
        <taxon>Asparagales</taxon>
        <taxon>Orchidaceae</taxon>
        <taxon>Vanilloideae</taxon>
        <taxon>Vanilleae</taxon>
        <taxon>Vanilla</taxon>
    </lineage>
</organism>
<feature type="region of interest" description="Disordered" evidence="1">
    <location>
        <begin position="49"/>
        <end position="73"/>
    </location>
</feature>
<proteinExistence type="predicted"/>
<evidence type="ECO:0000313" key="2">
    <source>
        <dbReference type="EMBL" id="KAG0450605.1"/>
    </source>
</evidence>
<protein>
    <submittedName>
        <fullName evidence="2">Uncharacterized protein</fullName>
    </submittedName>
</protein>
<name>A0A835PBH3_VANPL</name>
<accession>A0A835PBH3</accession>
<reference evidence="2 3" key="1">
    <citation type="journal article" date="2020" name="Nat. Food">
        <title>A phased Vanilla planifolia genome enables genetic improvement of flavour and production.</title>
        <authorList>
            <person name="Hasing T."/>
            <person name="Tang H."/>
            <person name="Brym M."/>
            <person name="Khazi F."/>
            <person name="Huang T."/>
            <person name="Chambers A.H."/>
        </authorList>
    </citation>
    <scope>NUCLEOTIDE SEQUENCE [LARGE SCALE GENOMIC DNA]</scope>
    <source>
        <tissue evidence="2">Leaf</tissue>
    </source>
</reference>
<evidence type="ECO:0000313" key="3">
    <source>
        <dbReference type="Proteomes" id="UP000639772"/>
    </source>
</evidence>
<dbReference type="EMBL" id="JADCNM010000110">
    <property type="protein sequence ID" value="KAG0450605.1"/>
    <property type="molecule type" value="Genomic_DNA"/>
</dbReference>
<dbReference type="Proteomes" id="UP000639772">
    <property type="component" value="Unassembled WGS sequence"/>
</dbReference>
<feature type="compositionally biased region" description="Polar residues" evidence="1">
    <location>
        <begin position="49"/>
        <end position="65"/>
    </location>
</feature>
<comment type="caution">
    <text evidence="2">The sequence shown here is derived from an EMBL/GenBank/DDBJ whole genome shotgun (WGS) entry which is preliminary data.</text>
</comment>
<gene>
    <name evidence="2" type="ORF">HPP92_026654</name>
</gene>
<dbReference type="AlphaFoldDB" id="A0A835PBH3"/>
<evidence type="ECO:0000256" key="1">
    <source>
        <dbReference type="SAM" id="MobiDB-lite"/>
    </source>
</evidence>